<proteinExistence type="predicted"/>
<reference evidence="1" key="1">
    <citation type="journal article" date="2014" name="Int. J. Syst. Evol. Microbiol.">
        <title>Complete genome sequence of Corynebacterium casei LMG S-19264T (=DSM 44701T), isolated from a smear-ripened cheese.</title>
        <authorList>
            <consortium name="US DOE Joint Genome Institute (JGI-PGF)"/>
            <person name="Walter F."/>
            <person name="Albersmeier A."/>
            <person name="Kalinowski J."/>
            <person name="Ruckert C."/>
        </authorList>
    </citation>
    <scope>NUCLEOTIDE SEQUENCE</scope>
    <source>
        <strain evidence="1">CGMCC 1.12785</strain>
    </source>
</reference>
<sequence>MNTERLKRLSDLERLVANDTAVYVRYSHGWARDQQSGSIDTESGLELPGLSVNPLKPESWWTRPWRDWLARQLCQYKHLQEKDPDRFPWVLRGTCVGRGPDCEPLLVDVEPVAVLSPELIAEAAEVYRTNFAAGVGPADDAGSGGE</sequence>
<dbReference type="AlphaFoldDB" id="A0A8J2TXY3"/>
<accession>A0A8J2TXY3</accession>
<name>A0A8J2TXY3_9MICO</name>
<organism evidence="1 2">
    <name type="scientific">Sediminivirga luteola</name>
    <dbReference type="NCBI Taxonomy" id="1774748"/>
    <lineage>
        <taxon>Bacteria</taxon>
        <taxon>Bacillati</taxon>
        <taxon>Actinomycetota</taxon>
        <taxon>Actinomycetes</taxon>
        <taxon>Micrococcales</taxon>
        <taxon>Brevibacteriaceae</taxon>
        <taxon>Sediminivirga</taxon>
    </lineage>
</organism>
<dbReference type="Proteomes" id="UP000616114">
    <property type="component" value="Unassembled WGS sequence"/>
</dbReference>
<dbReference type="Pfam" id="PF19593">
    <property type="entry name" value="DUF6098"/>
    <property type="match status" value="1"/>
</dbReference>
<evidence type="ECO:0000313" key="2">
    <source>
        <dbReference type="Proteomes" id="UP000616114"/>
    </source>
</evidence>
<gene>
    <name evidence="1" type="ORF">GCM10011333_15700</name>
</gene>
<comment type="caution">
    <text evidence="1">The sequence shown here is derived from an EMBL/GenBank/DDBJ whole genome shotgun (WGS) entry which is preliminary data.</text>
</comment>
<protein>
    <submittedName>
        <fullName evidence="1">Uncharacterized protein</fullName>
    </submittedName>
</protein>
<dbReference type="EMBL" id="BMFY01000006">
    <property type="protein sequence ID" value="GGA13651.1"/>
    <property type="molecule type" value="Genomic_DNA"/>
</dbReference>
<dbReference type="RefSeq" id="WP_229745000.1">
    <property type="nucleotide sequence ID" value="NZ_BMFY01000006.1"/>
</dbReference>
<reference evidence="1" key="2">
    <citation type="submission" date="2020-09" db="EMBL/GenBank/DDBJ databases">
        <authorList>
            <person name="Sun Q."/>
            <person name="Zhou Y."/>
        </authorList>
    </citation>
    <scope>NUCLEOTIDE SEQUENCE</scope>
    <source>
        <strain evidence="1">CGMCC 1.12785</strain>
    </source>
</reference>
<evidence type="ECO:0000313" key="1">
    <source>
        <dbReference type="EMBL" id="GGA13651.1"/>
    </source>
</evidence>
<keyword evidence="2" id="KW-1185">Reference proteome</keyword>
<dbReference type="InterPro" id="IPR046080">
    <property type="entry name" value="DUF6098"/>
</dbReference>